<evidence type="ECO:0000313" key="1">
    <source>
        <dbReference type="EMBL" id="EGW13165.1"/>
    </source>
</evidence>
<dbReference type="Proteomes" id="UP000001075">
    <property type="component" value="Unassembled WGS sequence"/>
</dbReference>
<organism evidence="1 2">
    <name type="scientific">Cricetulus griseus</name>
    <name type="common">Chinese hamster</name>
    <name type="synonym">Cricetulus barabensis griseus</name>
    <dbReference type="NCBI Taxonomy" id="10029"/>
    <lineage>
        <taxon>Eukaryota</taxon>
        <taxon>Metazoa</taxon>
        <taxon>Chordata</taxon>
        <taxon>Craniata</taxon>
        <taxon>Vertebrata</taxon>
        <taxon>Euteleostomi</taxon>
        <taxon>Mammalia</taxon>
        <taxon>Eutheria</taxon>
        <taxon>Euarchontoglires</taxon>
        <taxon>Glires</taxon>
        <taxon>Rodentia</taxon>
        <taxon>Myomorpha</taxon>
        <taxon>Muroidea</taxon>
        <taxon>Cricetidae</taxon>
        <taxon>Cricetinae</taxon>
        <taxon>Cricetulus</taxon>
    </lineage>
</organism>
<accession>G3IBQ8</accession>
<proteinExistence type="predicted"/>
<gene>
    <name evidence="1" type="ORF">I79_021089</name>
</gene>
<name>G3IBQ8_CRIGR</name>
<dbReference type="AlphaFoldDB" id="G3IBQ8"/>
<dbReference type="InParanoid" id="G3IBQ8"/>
<reference evidence="2" key="1">
    <citation type="journal article" date="2011" name="Nat. Biotechnol.">
        <title>The genomic sequence of the Chinese hamster ovary (CHO)-K1 cell line.</title>
        <authorList>
            <person name="Xu X."/>
            <person name="Nagarajan H."/>
            <person name="Lewis N.E."/>
            <person name="Pan S."/>
            <person name="Cai Z."/>
            <person name="Liu X."/>
            <person name="Chen W."/>
            <person name="Xie M."/>
            <person name="Wang W."/>
            <person name="Hammond S."/>
            <person name="Andersen M.R."/>
            <person name="Neff N."/>
            <person name="Passarelli B."/>
            <person name="Koh W."/>
            <person name="Fan H.C."/>
            <person name="Wang J."/>
            <person name="Gui Y."/>
            <person name="Lee K.H."/>
            <person name="Betenbaugh M.J."/>
            <person name="Quake S.R."/>
            <person name="Famili I."/>
            <person name="Palsson B.O."/>
            <person name="Wang J."/>
        </authorList>
    </citation>
    <scope>NUCLEOTIDE SEQUENCE [LARGE SCALE GENOMIC DNA]</scope>
    <source>
        <strain evidence="2">CHO K1 cell line</strain>
    </source>
</reference>
<protein>
    <submittedName>
        <fullName evidence="1">Uncharacterized protein</fullName>
    </submittedName>
</protein>
<evidence type="ECO:0000313" key="2">
    <source>
        <dbReference type="Proteomes" id="UP000001075"/>
    </source>
</evidence>
<sequence length="53" mass="5999">MVGCYLLTGGNEGTMGLLLSPAWSSELQLFKLPYKLRRHWSSTTMDELRPLEA</sequence>
<dbReference type="EMBL" id="JH001846">
    <property type="protein sequence ID" value="EGW13165.1"/>
    <property type="molecule type" value="Genomic_DNA"/>
</dbReference>